<accession>A0A7W9CUS6</accession>
<name>A0A7W9CUS6_9HYPH</name>
<evidence type="ECO:0000256" key="5">
    <source>
        <dbReference type="ARBA" id="ARBA00022839"/>
    </source>
</evidence>
<reference evidence="7 8" key="1">
    <citation type="submission" date="2020-08" db="EMBL/GenBank/DDBJ databases">
        <title>Genomic Encyclopedia of Type Strains, Phase IV (KMG-IV): sequencing the most valuable type-strain genomes for metagenomic binning, comparative biology and taxonomic classification.</title>
        <authorList>
            <person name="Goeker M."/>
        </authorList>
    </citation>
    <scope>NUCLEOTIDE SEQUENCE [LARGE SCALE GENOMIC DNA]</scope>
    <source>
        <strain evidence="7 8">DSM 16268</strain>
    </source>
</reference>
<sequence length="82" mass="8945">MADAAPIETLTFEQALAELETIVGKLERGDVPLEESIRIYERGEALKKHCDALLKQAEDKVEKIRIGAPGEAKGTEPLDVEG</sequence>
<comment type="similarity">
    <text evidence="1 6">Belongs to the XseB family.</text>
</comment>
<organism evidence="7 8">
    <name type="scientific">Prosthecomicrobium pneumaticum</name>
    <dbReference type="NCBI Taxonomy" id="81895"/>
    <lineage>
        <taxon>Bacteria</taxon>
        <taxon>Pseudomonadati</taxon>
        <taxon>Pseudomonadota</taxon>
        <taxon>Alphaproteobacteria</taxon>
        <taxon>Hyphomicrobiales</taxon>
        <taxon>Kaistiaceae</taxon>
        <taxon>Prosthecomicrobium</taxon>
    </lineage>
</organism>
<comment type="subcellular location">
    <subcellularLocation>
        <location evidence="6">Cytoplasm</location>
    </subcellularLocation>
</comment>
<dbReference type="EC" id="3.1.11.6" evidence="6"/>
<evidence type="ECO:0000313" key="8">
    <source>
        <dbReference type="Proteomes" id="UP000523821"/>
    </source>
</evidence>
<dbReference type="EMBL" id="JACHOO010000002">
    <property type="protein sequence ID" value="MBB5752074.1"/>
    <property type="molecule type" value="Genomic_DNA"/>
</dbReference>
<evidence type="ECO:0000313" key="7">
    <source>
        <dbReference type="EMBL" id="MBB5752074.1"/>
    </source>
</evidence>
<keyword evidence="8" id="KW-1185">Reference proteome</keyword>
<dbReference type="NCBIfam" id="TIGR01280">
    <property type="entry name" value="xseB"/>
    <property type="match status" value="1"/>
</dbReference>
<keyword evidence="4 6" id="KW-0378">Hydrolase</keyword>
<evidence type="ECO:0000256" key="1">
    <source>
        <dbReference type="ARBA" id="ARBA00009998"/>
    </source>
</evidence>
<evidence type="ECO:0000256" key="2">
    <source>
        <dbReference type="ARBA" id="ARBA00022490"/>
    </source>
</evidence>
<dbReference type="GO" id="GO:0005829">
    <property type="term" value="C:cytosol"/>
    <property type="evidence" value="ECO:0007669"/>
    <property type="project" value="TreeGrafter"/>
</dbReference>
<dbReference type="PANTHER" id="PTHR34137:SF1">
    <property type="entry name" value="EXODEOXYRIBONUCLEASE 7 SMALL SUBUNIT"/>
    <property type="match status" value="1"/>
</dbReference>
<dbReference type="GO" id="GO:0008855">
    <property type="term" value="F:exodeoxyribonuclease VII activity"/>
    <property type="evidence" value="ECO:0007669"/>
    <property type="project" value="UniProtKB-UniRule"/>
</dbReference>
<dbReference type="HAMAP" id="MF_00337">
    <property type="entry name" value="Exonuc_7_S"/>
    <property type="match status" value="1"/>
</dbReference>
<protein>
    <recommendedName>
        <fullName evidence="6">Exodeoxyribonuclease 7 small subunit</fullName>
        <ecNumber evidence="6">3.1.11.6</ecNumber>
    </recommendedName>
    <alternativeName>
        <fullName evidence="6">Exodeoxyribonuclease VII small subunit</fullName>
        <shortName evidence="6">Exonuclease VII small subunit</shortName>
    </alternativeName>
</protein>
<comment type="function">
    <text evidence="6">Bidirectionally degrades single-stranded DNA into large acid-insoluble oligonucleotides, which are then degraded further into small acid-soluble oligonucleotides.</text>
</comment>
<dbReference type="NCBIfam" id="NF002139">
    <property type="entry name" value="PRK00977.1-3"/>
    <property type="match status" value="1"/>
</dbReference>
<dbReference type="SUPFAM" id="SSF116842">
    <property type="entry name" value="XseB-like"/>
    <property type="match status" value="1"/>
</dbReference>
<dbReference type="AlphaFoldDB" id="A0A7W9CUS6"/>
<comment type="subunit">
    <text evidence="6">Heterooligomer composed of large and small subunits.</text>
</comment>
<comment type="caution">
    <text evidence="7">The sequence shown here is derived from an EMBL/GenBank/DDBJ whole genome shotgun (WGS) entry which is preliminary data.</text>
</comment>
<dbReference type="Pfam" id="PF02609">
    <property type="entry name" value="Exonuc_VII_S"/>
    <property type="match status" value="1"/>
</dbReference>
<dbReference type="PIRSF" id="PIRSF006488">
    <property type="entry name" value="Exonuc_VII_S"/>
    <property type="match status" value="1"/>
</dbReference>
<keyword evidence="3 6" id="KW-0540">Nuclease</keyword>
<dbReference type="PANTHER" id="PTHR34137">
    <property type="entry name" value="EXODEOXYRIBONUCLEASE 7 SMALL SUBUNIT"/>
    <property type="match status" value="1"/>
</dbReference>
<dbReference type="GO" id="GO:0006308">
    <property type="term" value="P:DNA catabolic process"/>
    <property type="evidence" value="ECO:0007669"/>
    <property type="project" value="UniProtKB-UniRule"/>
</dbReference>
<dbReference type="RefSeq" id="WP_183853400.1">
    <property type="nucleotide sequence ID" value="NZ_JACHOO010000002.1"/>
</dbReference>
<dbReference type="GO" id="GO:0009318">
    <property type="term" value="C:exodeoxyribonuclease VII complex"/>
    <property type="evidence" value="ECO:0007669"/>
    <property type="project" value="UniProtKB-UniRule"/>
</dbReference>
<dbReference type="Proteomes" id="UP000523821">
    <property type="component" value="Unassembled WGS sequence"/>
</dbReference>
<evidence type="ECO:0000256" key="4">
    <source>
        <dbReference type="ARBA" id="ARBA00022801"/>
    </source>
</evidence>
<keyword evidence="2 6" id="KW-0963">Cytoplasm</keyword>
<dbReference type="InterPro" id="IPR003761">
    <property type="entry name" value="Exonuc_VII_S"/>
</dbReference>
<evidence type="ECO:0000256" key="3">
    <source>
        <dbReference type="ARBA" id="ARBA00022722"/>
    </source>
</evidence>
<dbReference type="InterPro" id="IPR037004">
    <property type="entry name" value="Exonuc_VII_ssu_sf"/>
</dbReference>
<comment type="catalytic activity">
    <reaction evidence="6">
        <text>Exonucleolytic cleavage in either 5'- to 3'- or 3'- to 5'-direction to yield nucleoside 5'-phosphates.</text>
        <dbReference type="EC" id="3.1.11.6"/>
    </reaction>
</comment>
<keyword evidence="5 6" id="KW-0269">Exonuclease</keyword>
<dbReference type="Gene3D" id="1.10.287.1040">
    <property type="entry name" value="Exonuclease VII, small subunit"/>
    <property type="match status" value="1"/>
</dbReference>
<gene>
    <name evidence="6" type="primary">xseB</name>
    <name evidence="7" type="ORF">GGQ63_001126</name>
</gene>
<proteinExistence type="inferred from homology"/>
<evidence type="ECO:0000256" key="6">
    <source>
        <dbReference type="HAMAP-Rule" id="MF_00337"/>
    </source>
</evidence>